<keyword evidence="1" id="KW-0732">Signal</keyword>
<reference evidence="2 3" key="1">
    <citation type="submission" date="2015-09" db="EMBL/GenBank/DDBJ databases">
        <authorList>
            <consortium name="Swine Surveillance"/>
        </authorList>
    </citation>
    <scope>NUCLEOTIDE SEQUENCE [LARGE SCALE GENOMIC DNA]</scope>
    <source>
        <strain evidence="2 3">CECT 7688</strain>
    </source>
</reference>
<sequence length="228" mass="24639">MECFLTKVIRLGVLLSLSCLVLAACLGGGTPQSPPTQPAPEVLADPFSFWTRAGNVPFRLKDGSRAGSVGVSVRATDASKDLKRIYYTVELDHYGGIAVARENKILPAYLSAIPDSLVSHAHYNILIERADESLLLLATAVSQVTICVDGQVQVDDRNRQRASLSAEQSARVVEVSGGNLDAILGLSNAELKRAGYGDLLSEAEDIPVINFRRYQKGYVDIYLMCQLG</sequence>
<feature type="signal peptide" evidence="1">
    <location>
        <begin position="1"/>
        <end position="23"/>
    </location>
</feature>
<proteinExistence type="predicted"/>
<dbReference type="EMBL" id="CYPW01000024">
    <property type="protein sequence ID" value="CUH52971.1"/>
    <property type="molecule type" value="Genomic_DNA"/>
</dbReference>
<organism evidence="2 3">
    <name type="scientific">Shimia marina</name>
    <dbReference type="NCBI Taxonomy" id="321267"/>
    <lineage>
        <taxon>Bacteria</taxon>
        <taxon>Pseudomonadati</taxon>
        <taxon>Pseudomonadota</taxon>
        <taxon>Alphaproteobacteria</taxon>
        <taxon>Rhodobacterales</taxon>
        <taxon>Roseobacteraceae</taxon>
    </lineage>
</organism>
<accession>A0A0P1ER34</accession>
<evidence type="ECO:0000256" key="1">
    <source>
        <dbReference type="SAM" id="SignalP"/>
    </source>
</evidence>
<name>A0A0P1ER34_9RHOB</name>
<feature type="chain" id="PRO_5006061816" evidence="1">
    <location>
        <begin position="24"/>
        <end position="228"/>
    </location>
</feature>
<dbReference type="AlphaFoldDB" id="A0A0P1ER34"/>
<dbReference type="PROSITE" id="PS51257">
    <property type="entry name" value="PROKAR_LIPOPROTEIN"/>
    <property type="match status" value="1"/>
</dbReference>
<dbReference type="STRING" id="321267.SHM7688_02418"/>
<evidence type="ECO:0000313" key="3">
    <source>
        <dbReference type="Proteomes" id="UP000054823"/>
    </source>
</evidence>
<protein>
    <submittedName>
        <fullName evidence="2">Uncharacterized protein</fullName>
    </submittedName>
</protein>
<dbReference type="Proteomes" id="UP000054823">
    <property type="component" value="Unassembled WGS sequence"/>
</dbReference>
<gene>
    <name evidence="2" type="ORF">SHM7688_02418</name>
</gene>
<keyword evidence="3" id="KW-1185">Reference proteome</keyword>
<evidence type="ECO:0000313" key="2">
    <source>
        <dbReference type="EMBL" id="CUH52971.1"/>
    </source>
</evidence>